<dbReference type="PANTHER" id="PTHR43155:SF2">
    <property type="entry name" value="CYCLIC DI-GMP PHOSPHODIESTERASE PA4108"/>
    <property type="match status" value="1"/>
</dbReference>
<dbReference type="PROSITE" id="PS51832">
    <property type="entry name" value="HD_GYP"/>
    <property type="match status" value="1"/>
</dbReference>
<gene>
    <name evidence="2" type="primary">rpfG_5</name>
    <name evidence="2" type="ORF">SDC9_83428</name>
</gene>
<comment type="caution">
    <text evidence="2">The sequence shown here is derived from an EMBL/GenBank/DDBJ whole genome shotgun (WGS) entry which is preliminary data.</text>
</comment>
<dbReference type="CDD" id="cd00077">
    <property type="entry name" value="HDc"/>
    <property type="match status" value="1"/>
</dbReference>
<dbReference type="InterPro" id="IPR003607">
    <property type="entry name" value="HD/PDEase_dom"/>
</dbReference>
<accession>A0A644Z7H3</accession>
<protein>
    <submittedName>
        <fullName evidence="2">Cyclic di-GMP phosphodiesterase response regulator RpfG</fullName>
        <ecNumber evidence="2">3.1.4.-</ecNumber>
    </submittedName>
</protein>
<dbReference type="PANTHER" id="PTHR43155">
    <property type="entry name" value="CYCLIC DI-GMP PHOSPHODIESTERASE PA4108-RELATED"/>
    <property type="match status" value="1"/>
</dbReference>
<proteinExistence type="predicted"/>
<dbReference type="InterPro" id="IPR006675">
    <property type="entry name" value="HDIG_dom"/>
</dbReference>
<organism evidence="2">
    <name type="scientific">bioreactor metagenome</name>
    <dbReference type="NCBI Taxonomy" id="1076179"/>
    <lineage>
        <taxon>unclassified sequences</taxon>
        <taxon>metagenomes</taxon>
        <taxon>ecological metagenomes</taxon>
    </lineage>
</organism>
<sequence length="181" mass="19959">MAKVVETRDPYTAGHQERVARLAIAIAREMELPEEQVRGVGVAAVLHDLGKIDVPAEILSKPSRLKDKEYSLIQDHCNAGYQILKNVDFPWPVAQAVLQHHERMDGSGYPSGISGDDILLESRILAVADVVEAMSSHRPYRPSLGLEQGLGEITRFRGKGFDETVVDACLAIFARGESPWE</sequence>
<dbReference type="AlphaFoldDB" id="A0A644Z7H3"/>
<evidence type="ECO:0000259" key="1">
    <source>
        <dbReference type="PROSITE" id="PS51832"/>
    </source>
</evidence>
<keyword evidence="2" id="KW-0378">Hydrolase</keyword>
<dbReference type="Pfam" id="PF13487">
    <property type="entry name" value="HD_5"/>
    <property type="match status" value="1"/>
</dbReference>
<evidence type="ECO:0000313" key="2">
    <source>
        <dbReference type="EMBL" id="MPM36825.1"/>
    </source>
</evidence>
<dbReference type="SMART" id="SM00471">
    <property type="entry name" value="HDc"/>
    <property type="match status" value="1"/>
</dbReference>
<dbReference type="EC" id="3.1.4.-" evidence="2"/>
<dbReference type="EMBL" id="VSSQ01007736">
    <property type="protein sequence ID" value="MPM36825.1"/>
    <property type="molecule type" value="Genomic_DNA"/>
</dbReference>
<name>A0A644Z7H3_9ZZZZ</name>
<dbReference type="GO" id="GO:0016787">
    <property type="term" value="F:hydrolase activity"/>
    <property type="evidence" value="ECO:0007669"/>
    <property type="project" value="UniProtKB-KW"/>
</dbReference>
<dbReference type="SUPFAM" id="SSF109604">
    <property type="entry name" value="HD-domain/PDEase-like"/>
    <property type="match status" value="1"/>
</dbReference>
<dbReference type="InterPro" id="IPR037522">
    <property type="entry name" value="HD_GYP_dom"/>
</dbReference>
<reference evidence="2" key="1">
    <citation type="submission" date="2019-08" db="EMBL/GenBank/DDBJ databases">
        <authorList>
            <person name="Kucharzyk K."/>
            <person name="Murdoch R.W."/>
            <person name="Higgins S."/>
            <person name="Loffler F."/>
        </authorList>
    </citation>
    <scope>NUCLEOTIDE SEQUENCE</scope>
</reference>
<dbReference type="Gene3D" id="1.10.3210.10">
    <property type="entry name" value="Hypothetical protein af1432"/>
    <property type="match status" value="1"/>
</dbReference>
<feature type="domain" description="HD-GYP" evidence="1">
    <location>
        <begin position="1"/>
        <end position="181"/>
    </location>
</feature>
<dbReference type="NCBIfam" id="TIGR00277">
    <property type="entry name" value="HDIG"/>
    <property type="match status" value="1"/>
</dbReference>